<protein>
    <submittedName>
        <fullName evidence="3">Carboxypeptidase</fullName>
    </submittedName>
</protein>
<keyword evidence="2" id="KW-0732">Signal</keyword>
<keyword evidence="3" id="KW-0378">Hydrolase</keyword>
<dbReference type="EMBL" id="BNAQ01000001">
    <property type="protein sequence ID" value="GHH09814.1"/>
    <property type="molecule type" value="Genomic_DNA"/>
</dbReference>
<name>A0ABQ3LDS5_9SPHN</name>
<dbReference type="InterPro" id="IPR001563">
    <property type="entry name" value="Peptidase_S10"/>
</dbReference>
<dbReference type="Proteomes" id="UP000652430">
    <property type="component" value="Unassembled WGS sequence"/>
</dbReference>
<reference evidence="4" key="1">
    <citation type="journal article" date="2019" name="Int. J. Syst. Evol. Microbiol.">
        <title>The Global Catalogue of Microorganisms (GCM) 10K type strain sequencing project: providing services to taxonomists for standard genome sequencing and annotation.</title>
        <authorList>
            <consortium name="The Broad Institute Genomics Platform"/>
            <consortium name="The Broad Institute Genome Sequencing Center for Infectious Disease"/>
            <person name="Wu L."/>
            <person name="Ma J."/>
        </authorList>
    </citation>
    <scope>NUCLEOTIDE SEQUENCE [LARGE SCALE GENOMIC DNA]</scope>
    <source>
        <strain evidence="4">CGMCC 1.8957</strain>
    </source>
</reference>
<evidence type="ECO:0000256" key="1">
    <source>
        <dbReference type="SAM" id="MobiDB-lite"/>
    </source>
</evidence>
<gene>
    <name evidence="3" type="ORF">GCM10008023_06940</name>
</gene>
<keyword evidence="4" id="KW-1185">Reference proteome</keyword>
<organism evidence="3 4">
    <name type="scientific">Sphingomonas glacialis</name>
    <dbReference type="NCBI Taxonomy" id="658225"/>
    <lineage>
        <taxon>Bacteria</taxon>
        <taxon>Pseudomonadati</taxon>
        <taxon>Pseudomonadota</taxon>
        <taxon>Alphaproteobacteria</taxon>
        <taxon>Sphingomonadales</taxon>
        <taxon>Sphingomonadaceae</taxon>
        <taxon>Sphingomonas</taxon>
    </lineage>
</organism>
<feature type="region of interest" description="Disordered" evidence="1">
    <location>
        <begin position="23"/>
        <end position="60"/>
    </location>
</feature>
<proteinExistence type="predicted"/>
<dbReference type="InterPro" id="IPR029058">
    <property type="entry name" value="AB_hydrolase_fold"/>
</dbReference>
<evidence type="ECO:0000313" key="3">
    <source>
        <dbReference type="EMBL" id="GHH09814.1"/>
    </source>
</evidence>
<feature type="chain" id="PRO_5047166655" evidence="2">
    <location>
        <begin position="21"/>
        <end position="569"/>
    </location>
</feature>
<dbReference type="Gene3D" id="3.40.50.1820">
    <property type="entry name" value="alpha/beta hydrolase"/>
    <property type="match status" value="1"/>
</dbReference>
<dbReference type="Pfam" id="PF00450">
    <property type="entry name" value="Peptidase_S10"/>
    <property type="match status" value="1"/>
</dbReference>
<evidence type="ECO:0000313" key="4">
    <source>
        <dbReference type="Proteomes" id="UP000652430"/>
    </source>
</evidence>
<sequence length="569" mass="61922">MRVAALMGCSTILFSIATLAGAKTSPPAATTEAGDRDQTTPSRDEPGSGDRMNTLPGGGARAQKAQAAKLGDSDIATAPVQETRSATRHSIVIGGRSIDYLATAGTVSVRDDDGKPVASMFYVAYTAGGDGRASNRPVTFIYNGGPGSSSMWLHMGSIAPMRVQTDSPQSTANAPFHMVPNGDSLLDKSDLVFIDAMGAGFSRPLGDTKLQTFWGTDPDIDVFARAIERYMTLNDRWNSPKFLFGESYGTTRSAGLSYRLAQDGAQLNGVILLSSILNYGRRALGLDQDLINYMPTYAAIAAYHNRLPSPPADLQAFLQQVRDWTRGPYAQALAQGQTLPDEQRHAIATQMAAYTGLSARFILDNDLRVPASAFRKELLRDQRRTLGRYDARFEGIDVGASGESPEYDASDTGITGAFVSSFHHYLTNELRYETNLTYRPTYYSSALKWTFDHRPPGARGGAGQTTEADVALDLSAAMRQNPHLRVYSLNGLYDLATPFFGTEYDLGHMQLDRSLTPNVRFAYYPSGHMVYLNTDALHAMKQDLARFYDDAAPGASSVRKTMGPREGKR</sequence>
<accession>A0ABQ3LDS5</accession>
<dbReference type="RefSeq" id="WP_229839207.1">
    <property type="nucleotide sequence ID" value="NZ_BNAQ01000001.1"/>
</dbReference>
<feature type="compositionally biased region" description="Basic and acidic residues" evidence="1">
    <location>
        <begin position="33"/>
        <end position="48"/>
    </location>
</feature>
<evidence type="ECO:0000256" key="2">
    <source>
        <dbReference type="SAM" id="SignalP"/>
    </source>
</evidence>
<comment type="caution">
    <text evidence="3">The sequence shown here is derived from an EMBL/GenBank/DDBJ whole genome shotgun (WGS) entry which is preliminary data.</text>
</comment>
<dbReference type="SUPFAM" id="SSF53474">
    <property type="entry name" value="alpha/beta-Hydrolases"/>
    <property type="match status" value="1"/>
</dbReference>
<keyword evidence="3" id="KW-0121">Carboxypeptidase</keyword>
<keyword evidence="3" id="KW-0645">Protease</keyword>
<feature type="signal peptide" evidence="2">
    <location>
        <begin position="1"/>
        <end position="20"/>
    </location>
</feature>
<dbReference type="GO" id="GO:0004180">
    <property type="term" value="F:carboxypeptidase activity"/>
    <property type="evidence" value="ECO:0007669"/>
    <property type="project" value="UniProtKB-KW"/>
</dbReference>